<evidence type="ECO:0000313" key="7">
    <source>
        <dbReference type="Proteomes" id="UP000051124"/>
    </source>
</evidence>
<dbReference type="NCBIfam" id="TIGR00309">
    <property type="entry name" value="V_ATPase_subD"/>
    <property type="match status" value="1"/>
</dbReference>
<keyword evidence="3 4" id="KW-0406">Ion transport</keyword>
<feature type="coiled-coil region" evidence="5">
    <location>
        <begin position="33"/>
        <end position="64"/>
    </location>
</feature>
<dbReference type="GO" id="GO:0046933">
    <property type="term" value="F:proton-transporting ATP synthase activity, rotational mechanism"/>
    <property type="evidence" value="ECO:0007669"/>
    <property type="project" value="UniProtKB-UniRule"/>
</dbReference>
<evidence type="ECO:0000256" key="3">
    <source>
        <dbReference type="ARBA" id="ARBA00023065"/>
    </source>
</evidence>
<dbReference type="HAMAP" id="MF_00271">
    <property type="entry name" value="ATP_synth_D_arch"/>
    <property type="match status" value="1"/>
</dbReference>
<keyword evidence="4" id="KW-0375">Hydrogen ion transport</keyword>
<name>A0A0S7WI91_UNCT6</name>
<comment type="caution">
    <text evidence="6">The sequence shown here is derived from an EMBL/GenBank/DDBJ whole genome shotgun (WGS) entry which is preliminary data.</text>
</comment>
<evidence type="ECO:0000313" key="6">
    <source>
        <dbReference type="EMBL" id="KPJ49874.1"/>
    </source>
</evidence>
<evidence type="ECO:0000256" key="1">
    <source>
        <dbReference type="ARBA" id="ARBA00005850"/>
    </source>
</evidence>
<dbReference type="Gene3D" id="1.10.287.3240">
    <property type="match status" value="1"/>
</dbReference>
<evidence type="ECO:0000256" key="5">
    <source>
        <dbReference type="SAM" id="Coils"/>
    </source>
</evidence>
<evidence type="ECO:0000256" key="2">
    <source>
        <dbReference type="ARBA" id="ARBA00022448"/>
    </source>
</evidence>
<protein>
    <recommendedName>
        <fullName evidence="4">V-type ATP synthase subunit D</fullName>
    </recommendedName>
    <alternativeName>
        <fullName evidence="4">V-ATPase subunit D</fullName>
    </alternativeName>
</protein>
<dbReference type="AlphaFoldDB" id="A0A0S7WI91"/>
<dbReference type="Pfam" id="PF01813">
    <property type="entry name" value="ATP-synt_D"/>
    <property type="match status" value="1"/>
</dbReference>
<comment type="similarity">
    <text evidence="1 4">Belongs to the V-ATPase D subunit family.</text>
</comment>
<dbReference type="PATRIC" id="fig|1703771.3.peg.1480"/>
<dbReference type="EMBL" id="LIZT01000038">
    <property type="protein sequence ID" value="KPJ49874.1"/>
    <property type="molecule type" value="Genomic_DNA"/>
</dbReference>
<comment type="function">
    <text evidence="4">Produces ATP from ADP in the presence of a proton gradient across the membrane.</text>
</comment>
<dbReference type="PANTHER" id="PTHR11671">
    <property type="entry name" value="V-TYPE ATP SYNTHASE SUBUNIT D"/>
    <property type="match status" value="1"/>
</dbReference>
<dbReference type="GO" id="GO:0042777">
    <property type="term" value="P:proton motive force-driven plasma membrane ATP synthesis"/>
    <property type="evidence" value="ECO:0007669"/>
    <property type="project" value="UniProtKB-UniRule"/>
</dbReference>
<dbReference type="GO" id="GO:0046961">
    <property type="term" value="F:proton-transporting ATPase activity, rotational mechanism"/>
    <property type="evidence" value="ECO:0007669"/>
    <property type="project" value="InterPro"/>
</dbReference>
<gene>
    <name evidence="4" type="primary">atpD</name>
    <name evidence="6" type="ORF">AMJ40_04505</name>
</gene>
<dbReference type="InterPro" id="IPR002699">
    <property type="entry name" value="V_ATPase_D"/>
</dbReference>
<sequence length="206" mass="24060">MRLQAAATRMELLRLRKRLAMARRGHKLLKDKRDELMKRLMEFIEALKERREEVEREITQIHKRFLFAVASISEHSLEEALLLPRMKFSISISSRMLMNVRIPVFEPVVEGKIHSYGFFGTSGELDESLLSLQKIVVKIVELAQREKAVALLADEIERTRRRVNALEYVLIPSLEETIKAISMKLSEIERADLNRLMRVKEVVRAH</sequence>
<dbReference type="Proteomes" id="UP000051124">
    <property type="component" value="Unassembled WGS sequence"/>
</dbReference>
<keyword evidence="5" id="KW-0175">Coiled coil</keyword>
<accession>A0A0S7WI91</accession>
<keyword evidence="2 4" id="KW-0813">Transport</keyword>
<organism evidence="6 7">
    <name type="scientific">candidate division TA06 bacterium DG_26</name>
    <dbReference type="NCBI Taxonomy" id="1703771"/>
    <lineage>
        <taxon>Bacteria</taxon>
        <taxon>Bacteria division TA06</taxon>
    </lineage>
</organism>
<proteinExistence type="inferred from homology"/>
<evidence type="ECO:0000256" key="4">
    <source>
        <dbReference type="HAMAP-Rule" id="MF_00271"/>
    </source>
</evidence>
<dbReference type="GO" id="GO:0005524">
    <property type="term" value="F:ATP binding"/>
    <property type="evidence" value="ECO:0007669"/>
    <property type="project" value="UniProtKB-UniRule"/>
</dbReference>
<reference evidence="6 7" key="1">
    <citation type="journal article" date="2015" name="Microbiome">
        <title>Genomic resolution of linkages in carbon, nitrogen, and sulfur cycling among widespread estuary sediment bacteria.</title>
        <authorList>
            <person name="Baker B.J."/>
            <person name="Lazar C.S."/>
            <person name="Teske A.P."/>
            <person name="Dick G.J."/>
        </authorList>
    </citation>
    <scope>NUCLEOTIDE SEQUENCE [LARGE SCALE GENOMIC DNA]</scope>
    <source>
        <strain evidence="6">DG_26</strain>
    </source>
</reference>
<keyword evidence="4" id="KW-0066">ATP synthesis</keyword>